<dbReference type="Proteomes" id="UP000646484">
    <property type="component" value="Unassembled WGS sequence"/>
</dbReference>
<evidence type="ECO:0000256" key="1">
    <source>
        <dbReference type="ARBA" id="ARBA00010641"/>
    </source>
</evidence>
<evidence type="ECO:0000256" key="2">
    <source>
        <dbReference type="ARBA" id="ARBA00023015"/>
    </source>
</evidence>
<dbReference type="PANTHER" id="PTHR43133">
    <property type="entry name" value="RNA POLYMERASE ECF-TYPE SIGMA FACTO"/>
    <property type="match status" value="1"/>
</dbReference>
<organism evidence="6 7">
    <name type="scientific">Butyricimonas hominis</name>
    <dbReference type="NCBI Taxonomy" id="2763032"/>
    <lineage>
        <taxon>Bacteria</taxon>
        <taxon>Pseudomonadati</taxon>
        <taxon>Bacteroidota</taxon>
        <taxon>Bacteroidia</taxon>
        <taxon>Bacteroidales</taxon>
        <taxon>Odoribacteraceae</taxon>
        <taxon>Butyricimonas</taxon>
    </lineage>
</organism>
<protein>
    <submittedName>
        <fullName evidence="6">RNA polymerase sigma-70 factor</fullName>
    </submittedName>
</protein>
<dbReference type="InterPro" id="IPR039425">
    <property type="entry name" value="RNA_pol_sigma-70-like"/>
</dbReference>
<dbReference type="InterPro" id="IPR013324">
    <property type="entry name" value="RNA_pol_sigma_r3/r4-like"/>
</dbReference>
<dbReference type="InterPro" id="IPR014327">
    <property type="entry name" value="RNA_pol_sigma70_bacteroid"/>
</dbReference>
<dbReference type="InterPro" id="IPR000792">
    <property type="entry name" value="Tscrpt_reg_LuxR_C"/>
</dbReference>
<evidence type="ECO:0000256" key="3">
    <source>
        <dbReference type="ARBA" id="ARBA00023082"/>
    </source>
</evidence>
<dbReference type="PANTHER" id="PTHR43133:SF46">
    <property type="entry name" value="RNA POLYMERASE SIGMA-70 FACTOR ECF SUBFAMILY"/>
    <property type="match status" value="1"/>
</dbReference>
<keyword evidence="3" id="KW-0731">Sigma factor</keyword>
<accession>A0ABR7CZV5</accession>
<dbReference type="NCBIfam" id="TIGR02985">
    <property type="entry name" value="Sig70_bacteroi1"/>
    <property type="match status" value="1"/>
</dbReference>
<keyword evidence="4" id="KW-0804">Transcription</keyword>
<dbReference type="Gene3D" id="1.10.10.10">
    <property type="entry name" value="Winged helix-like DNA-binding domain superfamily/Winged helix DNA-binding domain"/>
    <property type="match status" value="1"/>
</dbReference>
<dbReference type="SUPFAM" id="SSF88946">
    <property type="entry name" value="Sigma2 domain of RNA polymerase sigma factors"/>
    <property type="match status" value="1"/>
</dbReference>
<dbReference type="InterPro" id="IPR007627">
    <property type="entry name" value="RNA_pol_sigma70_r2"/>
</dbReference>
<dbReference type="SUPFAM" id="SSF88659">
    <property type="entry name" value="Sigma3 and sigma4 domains of RNA polymerase sigma factors"/>
    <property type="match status" value="1"/>
</dbReference>
<dbReference type="NCBIfam" id="TIGR02937">
    <property type="entry name" value="sigma70-ECF"/>
    <property type="match status" value="1"/>
</dbReference>
<keyword evidence="7" id="KW-1185">Reference proteome</keyword>
<evidence type="ECO:0000313" key="6">
    <source>
        <dbReference type="EMBL" id="MBC5621203.1"/>
    </source>
</evidence>
<proteinExistence type="inferred from homology"/>
<dbReference type="InterPro" id="IPR036388">
    <property type="entry name" value="WH-like_DNA-bd_sf"/>
</dbReference>
<dbReference type="Gene3D" id="1.10.1740.10">
    <property type="match status" value="1"/>
</dbReference>
<dbReference type="SMART" id="SM00421">
    <property type="entry name" value="HTH_LUXR"/>
    <property type="match status" value="1"/>
</dbReference>
<dbReference type="EMBL" id="JACOOH010000003">
    <property type="protein sequence ID" value="MBC5621203.1"/>
    <property type="molecule type" value="Genomic_DNA"/>
</dbReference>
<evidence type="ECO:0000259" key="5">
    <source>
        <dbReference type="SMART" id="SM00421"/>
    </source>
</evidence>
<dbReference type="Pfam" id="PF08281">
    <property type="entry name" value="Sigma70_r4_2"/>
    <property type="match status" value="1"/>
</dbReference>
<reference evidence="6 7" key="1">
    <citation type="submission" date="2020-08" db="EMBL/GenBank/DDBJ databases">
        <title>Genome public.</title>
        <authorList>
            <person name="Liu C."/>
            <person name="Sun Q."/>
        </authorList>
    </citation>
    <scope>NUCLEOTIDE SEQUENCE [LARGE SCALE GENOMIC DNA]</scope>
    <source>
        <strain evidence="6 7">NSJ-56</strain>
    </source>
</reference>
<comment type="caution">
    <text evidence="6">The sequence shown here is derived from an EMBL/GenBank/DDBJ whole genome shotgun (WGS) entry which is preliminary data.</text>
</comment>
<evidence type="ECO:0000256" key="4">
    <source>
        <dbReference type="ARBA" id="ARBA00023163"/>
    </source>
</evidence>
<comment type="similarity">
    <text evidence="1">Belongs to the sigma-70 factor family. ECF subfamily.</text>
</comment>
<sequence length="196" mass="23080">MDDYTDWDDINSEDVLEGNTAAFEELFKRNYQTLCNYCQGIVAEHDKAEDIVQDVFVYLWNNRSCIDIKVSLKHYLYSSVRHGALKVLKRQLMEQRHSPLLAEFIANLQQTEYTEEEVIEIEKMKKALASLPQQCRNIFLMSCVDEKSYKQIAEELNISVNTVKTHITKAYRIIRCYFKNTSQLLVFIAYCRKIQK</sequence>
<evidence type="ECO:0000313" key="7">
    <source>
        <dbReference type="Proteomes" id="UP000646484"/>
    </source>
</evidence>
<dbReference type="InterPro" id="IPR013325">
    <property type="entry name" value="RNA_pol_sigma_r2"/>
</dbReference>
<feature type="domain" description="HTH luxR-type" evidence="5">
    <location>
        <begin position="128"/>
        <end position="188"/>
    </location>
</feature>
<gene>
    <name evidence="6" type="ORF">H8S64_08840</name>
</gene>
<dbReference type="RefSeq" id="WP_186975766.1">
    <property type="nucleotide sequence ID" value="NZ_JACOOH010000003.1"/>
</dbReference>
<dbReference type="Pfam" id="PF04542">
    <property type="entry name" value="Sigma70_r2"/>
    <property type="match status" value="1"/>
</dbReference>
<dbReference type="InterPro" id="IPR013249">
    <property type="entry name" value="RNA_pol_sigma70_r4_t2"/>
</dbReference>
<keyword evidence="2" id="KW-0805">Transcription regulation</keyword>
<dbReference type="CDD" id="cd06171">
    <property type="entry name" value="Sigma70_r4"/>
    <property type="match status" value="1"/>
</dbReference>
<name>A0ABR7CZV5_9BACT</name>
<dbReference type="InterPro" id="IPR014284">
    <property type="entry name" value="RNA_pol_sigma-70_dom"/>
</dbReference>